<evidence type="ECO:0000313" key="1">
    <source>
        <dbReference type="EMBL" id="KAF1933931.1"/>
    </source>
</evidence>
<evidence type="ECO:0000313" key="2">
    <source>
        <dbReference type="Proteomes" id="UP000800082"/>
    </source>
</evidence>
<sequence length="81" mass="9015">MIRGEARHELSSRLGFCIFTPTTAFTITLSEPSHPTPVIASSHRLRVANPQFPFVTNTWSGMYKHTRALLESPSCASKARN</sequence>
<dbReference type="AlphaFoldDB" id="A0A6A5RZT9"/>
<keyword evidence="2" id="KW-1185">Reference proteome</keyword>
<dbReference type="RefSeq" id="XP_033454179.1">
    <property type="nucleotide sequence ID" value="XM_033587171.1"/>
</dbReference>
<dbReference type="GeneID" id="54344817"/>
<gene>
    <name evidence="1" type="ORF">M421DRAFT_108581</name>
</gene>
<dbReference type="Proteomes" id="UP000800082">
    <property type="component" value="Unassembled WGS sequence"/>
</dbReference>
<organism evidence="1 2">
    <name type="scientific">Didymella exigua CBS 183.55</name>
    <dbReference type="NCBI Taxonomy" id="1150837"/>
    <lineage>
        <taxon>Eukaryota</taxon>
        <taxon>Fungi</taxon>
        <taxon>Dikarya</taxon>
        <taxon>Ascomycota</taxon>
        <taxon>Pezizomycotina</taxon>
        <taxon>Dothideomycetes</taxon>
        <taxon>Pleosporomycetidae</taxon>
        <taxon>Pleosporales</taxon>
        <taxon>Pleosporineae</taxon>
        <taxon>Didymellaceae</taxon>
        <taxon>Didymella</taxon>
    </lineage>
</organism>
<protein>
    <submittedName>
        <fullName evidence="1">Uncharacterized protein</fullName>
    </submittedName>
</protein>
<accession>A0A6A5RZT9</accession>
<name>A0A6A5RZT9_9PLEO</name>
<reference evidence="1" key="1">
    <citation type="journal article" date="2020" name="Stud. Mycol.">
        <title>101 Dothideomycetes genomes: a test case for predicting lifestyles and emergence of pathogens.</title>
        <authorList>
            <person name="Haridas S."/>
            <person name="Albert R."/>
            <person name="Binder M."/>
            <person name="Bloem J."/>
            <person name="Labutti K."/>
            <person name="Salamov A."/>
            <person name="Andreopoulos B."/>
            <person name="Baker S."/>
            <person name="Barry K."/>
            <person name="Bills G."/>
            <person name="Bluhm B."/>
            <person name="Cannon C."/>
            <person name="Castanera R."/>
            <person name="Culley D."/>
            <person name="Daum C."/>
            <person name="Ezra D."/>
            <person name="Gonzalez J."/>
            <person name="Henrissat B."/>
            <person name="Kuo A."/>
            <person name="Liang C."/>
            <person name="Lipzen A."/>
            <person name="Lutzoni F."/>
            <person name="Magnuson J."/>
            <person name="Mondo S."/>
            <person name="Nolan M."/>
            <person name="Ohm R."/>
            <person name="Pangilinan J."/>
            <person name="Park H.-J."/>
            <person name="Ramirez L."/>
            <person name="Alfaro M."/>
            <person name="Sun H."/>
            <person name="Tritt A."/>
            <person name="Yoshinaga Y."/>
            <person name="Zwiers L.-H."/>
            <person name="Turgeon B."/>
            <person name="Goodwin S."/>
            <person name="Spatafora J."/>
            <person name="Crous P."/>
            <person name="Grigoriev I."/>
        </authorList>
    </citation>
    <scope>NUCLEOTIDE SEQUENCE</scope>
    <source>
        <strain evidence="1">CBS 183.55</strain>
    </source>
</reference>
<dbReference type="EMBL" id="ML978956">
    <property type="protein sequence ID" value="KAF1933931.1"/>
    <property type="molecule type" value="Genomic_DNA"/>
</dbReference>
<proteinExistence type="predicted"/>